<organism evidence="2 3">
    <name type="scientific">Parablautia muri</name>
    <dbReference type="NCBI Taxonomy" id="2320879"/>
    <lineage>
        <taxon>Bacteria</taxon>
        <taxon>Bacillati</taxon>
        <taxon>Bacillota</taxon>
        <taxon>Clostridia</taxon>
        <taxon>Lachnospirales</taxon>
        <taxon>Lachnospiraceae</taxon>
        <taxon>Parablautia</taxon>
    </lineage>
</organism>
<sequence>MGPFSNSGGLLFSAGRAGRPDKGNCLESGGIRGNMLTRRFAFAPPCGAAAPFVRDIESGRGDIKDKKRQSSYAVKSSIHAIGVKNIFIFPIHEVRKEGGGGDQNSSL</sequence>
<dbReference type="AlphaFoldDB" id="A0A9X5BI43"/>
<comment type="caution">
    <text evidence="2">The sequence shown here is derived from an EMBL/GenBank/DDBJ whole genome shotgun (WGS) entry which is preliminary data.</text>
</comment>
<name>A0A9X5BI43_9FIRM</name>
<feature type="region of interest" description="Disordered" evidence="1">
    <location>
        <begin position="1"/>
        <end position="28"/>
    </location>
</feature>
<dbReference type="Proteomes" id="UP001154420">
    <property type="component" value="Unassembled WGS sequence"/>
</dbReference>
<evidence type="ECO:0000313" key="3">
    <source>
        <dbReference type="Proteomes" id="UP001154420"/>
    </source>
</evidence>
<accession>A0A9X5BI43</accession>
<gene>
    <name evidence="2" type="ORF">D5281_18505</name>
</gene>
<protein>
    <submittedName>
        <fullName evidence="2">Uncharacterized protein</fullName>
    </submittedName>
</protein>
<dbReference type="RefSeq" id="WP_160561541.1">
    <property type="nucleotide sequence ID" value="NZ_QZDT01000041.1"/>
</dbReference>
<keyword evidence="3" id="KW-1185">Reference proteome</keyword>
<evidence type="ECO:0000313" key="2">
    <source>
        <dbReference type="EMBL" id="NBJ94515.1"/>
    </source>
</evidence>
<evidence type="ECO:0000256" key="1">
    <source>
        <dbReference type="SAM" id="MobiDB-lite"/>
    </source>
</evidence>
<reference evidence="2" key="1">
    <citation type="submission" date="2018-09" db="EMBL/GenBank/DDBJ databases">
        <title>Murine metabolic-syndrome-specific gut microbial biobank.</title>
        <authorList>
            <person name="Liu C."/>
        </authorList>
    </citation>
    <scope>NUCLEOTIDE SEQUENCE</scope>
    <source>
        <strain evidence="2">D42-62</strain>
    </source>
</reference>
<proteinExistence type="predicted"/>
<dbReference type="EMBL" id="QZDT01000041">
    <property type="protein sequence ID" value="NBJ94515.1"/>
    <property type="molecule type" value="Genomic_DNA"/>
</dbReference>